<proteinExistence type="predicted"/>
<sequence>MATSENQTWNAFRKAMDEQFPDAYVGTLKLPNNVHSILPSKLRDTEDLSTLDRFASYFTKSDAGLAAVLLLAISEKFSSGLFQRLLVPRRDWVTPDLWGRILSKIRENSGDRFAEYYLAVLKCISYVEVLASYFSPAFDGITDEPVATIVRLTPFYYIIKKPDKHSEKLRKEFVSILVPTTTEPVSKYLPVLELYLQNSGYLKRAMSNEQDYFNLNKWVHSTFLNSSDAVGFIIENDLHNLAYIAFLPGFLSEHLDVALKKCAFKILSTFLSRNRPDSIKSRTKPCSRIAHLLNLYSSLSVVPNVVPCRPKEALSKLTELKLDFTFLRKFKDTEDIYTACHLLMGRLFEMPMDFISFEAWITEVDYPASLNDMLESYCDVYEMEPNFKIV</sequence>
<accession>A0A2H9TJD0</accession>
<reference evidence="1 2" key="1">
    <citation type="submission" date="2016-10" db="EMBL/GenBank/DDBJ databases">
        <title>The genome of Paramicrosporidium saccamoebae is the missing link in understanding Cryptomycota and Microsporidia evolution.</title>
        <authorList>
            <person name="Quandt C.A."/>
            <person name="Beaudet D."/>
            <person name="Corsaro D."/>
            <person name="Michel R."/>
            <person name="Corradi N."/>
            <person name="James T."/>
        </authorList>
    </citation>
    <scope>NUCLEOTIDE SEQUENCE [LARGE SCALE GENOMIC DNA]</scope>
    <source>
        <strain evidence="1 2">KSL3</strain>
    </source>
</reference>
<dbReference type="Proteomes" id="UP000240830">
    <property type="component" value="Unassembled WGS sequence"/>
</dbReference>
<evidence type="ECO:0000313" key="1">
    <source>
        <dbReference type="EMBL" id="PJF17740.1"/>
    </source>
</evidence>
<comment type="caution">
    <text evidence="1">The sequence shown here is derived from an EMBL/GenBank/DDBJ whole genome shotgun (WGS) entry which is preliminary data.</text>
</comment>
<dbReference type="AlphaFoldDB" id="A0A2H9TJD0"/>
<name>A0A2H9TJD0_9FUNG</name>
<keyword evidence="2" id="KW-1185">Reference proteome</keyword>
<organism evidence="1 2">
    <name type="scientific">Paramicrosporidium saccamoebae</name>
    <dbReference type="NCBI Taxonomy" id="1246581"/>
    <lineage>
        <taxon>Eukaryota</taxon>
        <taxon>Fungi</taxon>
        <taxon>Fungi incertae sedis</taxon>
        <taxon>Cryptomycota</taxon>
        <taxon>Cryptomycota incertae sedis</taxon>
        <taxon>Paramicrosporidium</taxon>
    </lineage>
</organism>
<protein>
    <submittedName>
        <fullName evidence="1">Uncharacterized protein</fullName>
    </submittedName>
</protein>
<dbReference type="EMBL" id="MTSL01000161">
    <property type="protein sequence ID" value="PJF17740.1"/>
    <property type="molecule type" value="Genomic_DNA"/>
</dbReference>
<gene>
    <name evidence="1" type="ORF">PSACC_02440</name>
</gene>
<evidence type="ECO:0000313" key="2">
    <source>
        <dbReference type="Proteomes" id="UP000240830"/>
    </source>
</evidence>